<organism evidence="2 3">
    <name type="scientific">Blepharisma stoltei</name>
    <dbReference type="NCBI Taxonomy" id="1481888"/>
    <lineage>
        <taxon>Eukaryota</taxon>
        <taxon>Sar</taxon>
        <taxon>Alveolata</taxon>
        <taxon>Ciliophora</taxon>
        <taxon>Postciliodesmatophora</taxon>
        <taxon>Heterotrichea</taxon>
        <taxon>Heterotrichida</taxon>
        <taxon>Blepharismidae</taxon>
        <taxon>Blepharisma</taxon>
    </lineage>
</organism>
<accession>A0AAU9IKL2</accession>
<dbReference type="Proteomes" id="UP001162131">
    <property type="component" value="Unassembled WGS sequence"/>
</dbReference>
<comment type="caution">
    <text evidence="2">The sequence shown here is derived from an EMBL/GenBank/DDBJ whole genome shotgun (WGS) entry which is preliminary data.</text>
</comment>
<reference evidence="2" key="1">
    <citation type="submission" date="2021-09" db="EMBL/GenBank/DDBJ databases">
        <authorList>
            <consortium name="AG Swart"/>
            <person name="Singh M."/>
            <person name="Singh A."/>
            <person name="Seah K."/>
            <person name="Emmerich C."/>
        </authorList>
    </citation>
    <scope>NUCLEOTIDE SEQUENCE</scope>
    <source>
        <strain evidence="2">ATCC30299</strain>
    </source>
</reference>
<evidence type="ECO:0000256" key="1">
    <source>
        <dbReference type="SAM" id="MobiDB-lite"/>
    </source>
</evidence>
<evidence type="ECO:0000313" key="2">
    <source>
        <dbReference type="EMBL" id="CAG9314598.1"/>
    </source>
</evidence>
<feature type="compositionally biased region" description="Polar residues" evidence="1">
    <location>
        <begin position="310"/>
        <end position="323"/>
    </location>
</feature>
<sequence>MSLKSNNVKAENSRLKAEIKYLQLALKDIDKDIPLQDSYAPSSHSKILEINQSSASDENYLIQNSLREQTSEKYKDRKIKDSYQYKIYETEYHPRDKISVPTHFASFGNTREYYCKPEPHNLHEEMCEEFDYLEPENENNGSSMGSEALHNEFYKIKASVEKISNSLDSLDQYSSYKNKHANKEKIQGENEWNEIKDSFESYYSKENSIESKHESSRKLENYVVTSEKELKLLKEIEALRRENNYLRNKLSNSPKPKRQISKHLSQDKSRSTSISTLKPKPNLNYATESPSRIRSSRSKSPRLALAARTKSPTSKSPRHTTPTRLRHCRVCDHLLSKGYSTKYCSKHGESQEEKPDRSNS</sequence>
<name>A0AAU9IKL2_9CILI</name>
<gene>
    <name evidence="2" type="ORF">BSTOLATCC_MIC11599</name>
</gene>
<proteinExistence type="predicted"/>
<evidence type="ECO:0000313" key="3">
    <source>
        <dbReference type="Proteomes" id="UP001162131"/>
    </source>
</evidence>
<keyword evidence="3" id="KW-1185">Reference proteome</keyword>
<dbReference type="EMBL" id="CAJZBQ010000012">
    <property type="protein sequence ID" value="CAG9314598.1"/>
    <property type="molecule type" value="Genomic_DNA"/>
</dbReference>
<protein>
    <submittedName>
        <fullName evidence="2">Uncharacterized protein</fullName>
    </submittedName>
</protein>
<feature type="region of interest" description="Disordered" evidence="1">
    <location>
        <begin position="247"/>
        <end position="324"/>
    </location>
</feature>
<dbReference type="AlphaFoldDB" id="A0AAU9IKL2"/>